<gene>
    <name evidence="11" type="ORF">Cni_G26901</name>
</gene>
<dbReference type="AlphaFoldDB" id="A0AAQ3KZS9"/>
<keyword evidence="12" id="KW-1185">Reference proteome</keyword>
<feature type="region of interest" description="Disordered" evidence="9">
    <location>
        <begin position="174"/>
        <end position="195"/>
    </location>
</feature>
<keyword evidence="5 8" id="KW-0812">Transmembrane</keyword>
<feature type="domain" description="Casparian strip membrane protein" evidence="10">
    <location>
        <begin position="20"/>
        <end position="157"/>
    </location>
</feature>
<keyword evidence="7 8" id="KW-0472">Membrane</keyword>
<feature type="transmembrane region" description="Helical" evidence="8">
    <location>
        <begin position="64"/>
        <end position="90"/>
    </location>
</feature>
<name>A0AAQ3KZS9_9LILI</name>
<evidence type="ECO:0000256" key="8">
    <source>
        <dbReference type="RuleBase" id="RU361233"/>
    </source>
</evidence>
<comment type="similarity">
    <text evidence="2 8">Belongs to the Casparian strip membrane proteins (CASP) family.</text>
</comment>
<evidence type="ECO:0000256" key="4">
    <source>
        <dbReference type="ARBA" id="ARBA00022475"/>
    </source>
</evidence>
<feature type="compositionally biased region" description="Low complexity" evidence="9">
    <location>
        <begin position="175"/>
        <end position="187"/>
    </location>
</feature>
<dbReference type="PANTHER" id="PTHR33573">
    <property type="entry name" value="CASP-LIKE PROTEIN 4A4"/>
    <property type="match status" value="1"/>
</dbReference>
<evidence type="ECO:0000256" key="6">
    <source>
        <dbReference type="ARBA" id="ARBA00022989"/>
    </source>
</evidence>
<keyword evidence="4 8" id="KW-1003">Cell membrane</keyword>
<evidence type="ECO:0000313" key="12">
    <source>
        <dbReference type="Proteomes" id="UP001327560"/>
    </source>
</evidence>
<reference evidence="11 12" key="1">
    <citation type="submission" date="2023-10" db="EMBL/GenBank/DDBJ databases">
        <title>Chromosome-scale genome assembly provides insights into flower coloration mechanisms of Canna indica.</title>
        <authorList>
            <person name="Li C."/>
        </authorList>
    </citation>
    <scope>NUCLEOTIDE SEQUENCE [LARGE SCALE GENOMIC DNA]</scope>
    <source>
        <tissue evidence="11">Flower</tissue>
    </source>
</reference>
<sequence length="195" mass="20667">MSSGAEPTPTSSIHGSSSSLLRFLDLSLRLTVLPLAAASLWLMATNKQATDAYGKLGFSNITGLKYLVSMNAISLGYASASVILSCLGCFNCDWLFFILDQVVAYLMVTSGSAATEVVYLAYQGNTEVSWSEGCSYYGKFCNKAKVSLSLHFVAFVCFIALSLVSAYRVFSRLEAPSPSSPADAAAAKGMGEQVA</sequence>
<evidence type="ECO:0000259" key="10">
    <source>
        <dbReference type="Pfam" id="PF04535"/>
    </source>
</evidence>
<feature type="transmembrane region" description="Helical" evidence="8">
    <location>
        <begin position="102"/>
        <end position="122"/>
    </location>
</feature>
<evidence type="ECO:0000256" key="3">
    <source>
        <dbReference type="ARBA" id="ARBA00011489"/>
    </source>
</evidence>
<organism evidence="11 12">
    <name type="scientific">Canna indica</name>
    <name type="common">Indian-shot</name>
    <dbReference type="NCBI Taxonomy" id="4628"/>
    <lineage>
        <taxon>Eukaryota</taxon>
        <taxon>Viridiplantae</taxon>
        <taxon>Streptophyta</taxon>
        <taxon>Embryophyta</taxon>
        <taxon>Tracheophyta</taxon>
        <taxon>Spermatophyta</taxon>
        <taxon>Magnoliopsida</taxon>
        <taxon>Liliopsida</taxon>
        <taxon>Zingiberales</taxon>
        <taxon>Cannaceae</taxon>
        <taxon>Canna</taxon>
    </lineage>
</organism>
<keyword evidence="6 8" id="KW-1133">Transmembrane helix</keyword>
<dbReference type="GO" id="GO:0005886">
    <property type="term" value="C:plasma membrane"/>
    <property type="evidence" value="ECO:0007669"/>
    <property type="project" value="UniProtKB-SubCell"/>
</dbReference>
<dbReference type="InterPro" id="IPR006459">
    <property type="entry name" value="CASP/CASPL"/>
</dbReference>
<evidence type="ECO:0000256" key="7">
    <source>
        <dbReference type="ARBA" id="ARBA00023136"/>
    </source>
</evidence>
<comment type="subcellular location">
    <subcellularLocation>
        <location evidence="1 8">Cell membrane</location>
        <topology evidence="1 8">Multi-pass membrane protein</topology>
    </subcellularLocation>
</comment>
<comment type="subunit">
    <text evidence="3 8">Homodimer and heterodimers.</text>
</comment>
<evidence type="ECO:0000256" key="2">
    <source>
        <dbReference type="ARBA" id="ARBA00007651"/>
    </source>
</evidence>
<proteinExistence type="inferred from homology"/>
<evidence type="ECO:0000256" key="1">
    <source>
        <dbReference type="ARBA" id="ARBA00004651"/>
    </source>
</evidence>
<accession>A0AAQ3KZS9</accession>
<evidence type="ECO:0000313" key="11">
    <source>
        <dbReference type="EMBL" id="WOL18108.1"/>
    </source>
</evidence>
<dbReference type="Proteomes" id="UP001327560">
    <property type="component" value="Chromosome 8"/>
</dbReference>
<dbReference type="EMBL" id="CP136897">
    <property type="protein sequence ID" value="WOL18108.1"/>
    <property type="molecule type" value="Genomic_DNA"/>
</dbReference>
<feature type="transmembrane region" description="Helical" evidence="8">
    <location>
        <begin position="26"/>
        <end position="44"/>
    </location>
</feature>
<evidence type="ECO:0000256" key="5">
    <source>
        <dbReference type="ARBA" id="ARBA00022692"/>
    </source>
</evidence>
<feature type="transmembrane region" description="Helical" evidence="8">
    <location>
        <begin position="148"/>
        <end position="170"/>
    </location>
</feature>
<protein>
    <recommendedName>
        <fullName evidence="8">CASP-like protein</fullName>
    </recommendedName>
</protein>
<dbReference type="PANTHER" id="PTHR33573:SF30">
    <property type="entry name" value="CASP-LIKE PROTEIN 2C1-RELATED"/>
    <property type="match status" value="1"/>
</dbReference>
<dbReference type="InterPro" id="IPR006702">
    <property type="entry name" value="CASP_dom"/>
</dbReference>
<dbReference type="Pfam" id="PF04535">
    <property type="entry name" value="CASP_dom"/>
    <property type="match status" value="1"/>
</dbReference>
<dbReference type="NCBIfam" id="TIGR01569">
    <property type="entry name" value="A_tha_TIGR01569"/>
    <property type="match status" value="1"/>
</dbReference>
<evidence type="ECO:0000256" key="9">
    <source>
        <dbReference type="SAM" id="MobiDB-lite"/>
    </source>
</evidence>